<name>A0ACC2NJ00_9HYME</name>
<proteinExistence type="predicted"/>
<dbReference type="EMBL" id="CM056743">
    <property type="protein sequence ID" value="KAJ8671077.1"/>
    <property type="molecule type" value="Genomic_DNA"/>
</dbReference>
<sequence>MTDDETENADDAAVQETAHAHRDPNDELGGFQRLRNFVSEEKNNDPVEASVDVNKCEILLAVLKYSLRYSLSQTATADLFKMISILMGCDGLPTSRYLMDKLFNNLDGVVYHACCPECDKYVSIFDTNTKTLTCQHCNIAFDVRSPTYNKFFAIIDPKFEIANLLESHWEDFQKTLRKETQKGKYSDITDGDMYRAFVDSLPLEIRFRFITLLFNADGAALYKSSNFSLWPIQAIINELPFSVRTAYPITCGIWFGKDKPDMRIFLKFFVLEMNELSEVGVPCNVGGETQSVKVYSPCACVDSMARGPMQGMKLCTGYFGCNWCLHPGVYVESGDRGAVKYVVLHDIPDRTETETKEHMREAANSTLPVCGVKYASWLINLLGFNIIWGFVPDPMHHVDLGLGKQFLERWLTMLTPSERSRVDDIMKKIRVPNNVQRLSRPIKERKFWKAQEWENFILYYSLPLLRAFPRFSQIADHWALLVEGYYKLLKSTVTDHDIVSAHELFKEFVLKTEAIYSKEFMTFNLHQLLHLAQSVLNWGPLWSHSGYPFESNNANYLKQIHSPKGVTLQVCRAVSMRQSEVILRRHVASMDYSPITDYVNYLEYSGAKNTSKLRNERYFGRYKKLSRSDRTQMQLSQNARIYMKMVKNGCLYRSMYNRSVRSDDSYAQLDDGRYIRIVKFIADESLDKSVTVCKLIQIRSVMNDEFPTVMITAEHQEDYHVDTKKINSVCVAVRIDETVYLTPPPNLYRN</sequence>
<dbReference type="Proteomes" id="UP001239111">
    <property type="component" value="Chromosome 3"/>
</dbReference>
<reference evidence="1" key="1">
    <citation type="submission" date="2023-04" db="EMBL/GenBank/DDBJ databases">
        <title>A chromosome-level genome assembly of the parasitoid wasp Eretmocerus hayati.</title>
        <authorList>
            <person name="Zhong Y."/>
            <person name="Liu S."/>
            <person name="Liu Y."/>
        </authorList>
    </citation>
    <scope>NUCLEOTIDE SEQUENCE</scope>
    <source>
        <strain evidence="1">ZJU_SS_LIU_2023</strain>
    </source>
</reference>
<evidence type="ECO:0000313" key="2">
    <source>
        <dbReference type="Proteomes" id="UP001239111"/>
    </source>
</evidence>
<accession>A0ACC2NJ00</accession>
<comment type="caution">
    <text evidence="1">The sequence shown here is derived from an EMBL/GenBank/DDBJ whole genome shotgun (WGS) entry which is preliminary data.</text>
</comment>
<evidence type="ECO:0000313" key="1">
    <source>
        <dbReference type="EMBL" id="KAJ8671077.1"/>
    </source>
</evidence>
<keyword evidence="2" id="KW-1185">Reference proteome</keyword>
<organism evidence="1 2">
    <name type="scientific">Eretmocerus hayati</name>
    <dbReference type="NCBI Taxonomy" id="131215"/>
    <lineage>
        <taxon>Eukaryota</taxon>
        <taxon>Metazoa</taxon>
        <taxon>Ecdysozoa</taxon>
        <taxon>Arthropoda</taxon>
        <taxon>Hexapoda</taxon>
        <taxon>Insecta</taxon>
        <taxon>Pterygota</taxon>
        <taxon>Neoptera</taxon>
        <taxon>Endopterygota</taxon>
        <taxon>Hymenoptera</taxon>
        <taxon>Apocrita</taxon>
        <taxon>Proctotrupomorpha</taxon>
        <taxon>Chalcidoidea</taxon>
        <taxon>Aphelinidae</taxon>
        <taxon>Aphelininae</taxon>
        <taxon>Eretmocerus</taxon>
    </lineage>
</organism>
<gene>
    <name evidence="1" type="ORF">QAD02_002336</name>
</gene>
<protein>
    <submittedName>
        <fullName evidence="1">Uncharacterized protein</fullName>
    </submittedName>
</protein>